<name>A0A8S5V3J5_9CAUD</name>
<organism evidence="1">
    <name type="scientific">Caudovirales sp. ctVfb8</name>
    <dbReference type="NCBI Taxonomy" id="2825766"/>
    <lineage>
        <taxon>Viruses</taxon>
        <taxon>Duplodnaviria</taxon>
        <taxon>Heunggongvirae</taxon>
        <taxon>Uroviricota</taxon>
        <taxon>Caudoviricetes</taxon>
    </lineage>
</organism>
<protein>
    <submittedName>
        <fullName evidence="1">Uncharacterized protein</fullName>
    </submittedName>
</protein>
<dbReference type="EMBL" id="BK016189">
    <property type="protein sequence ID" value="DAG01260.1"/>
    <property type="molecule type" value="Genomic_DNA"/>
</dbReference>
<proteinExistence type="predicted"/>
<evidence type="ECO:0000313" key="1">
    <source>
        <dbReference type="EMBL" id="DAG01260.1"/>
    </source>
</evidence>
<reference evidence="1" key="1">
    <citation type="journal article" date="2021" name="Proc. Natl. Acad. Sci. U.S.A.">
        <title>A Catalog of Tens of Thousands of Viruses from Human Metagenomes Reveals Hidden Associations with Chronic Diseases.</title>
        <authorList>
            <person name="Tisza M.J."/>
            <person name="Buck C.B."/>
        </authorList>
    </citation>
    <scope>NUCLEOTIDE SEQUENCE</scope>
    <source>
        <strain evidence="1">CtVfb8</strain>
    </source>
</reference>
<accession>A0A8S5V3J5</accession>
<sequence length="103" mass="11844">MENTGMTKETKAALLRDYKAPKNDVKHIHIMWKWKVKHDEYGNVPAYGAVVTLNGETVLNYEPEPETWKDWAPEEIIHDLLMKLGYSVTSDTTTEEEGSYEDA</sequence>